<dbReference type="InterPro" id="IPR036047">
    <property type="entry name" value="F-box-like_dom_sf"/>
</dbReference>
<evidence type="ECO:0000313" key="3">
    <source>
        <dbReference type="Proteomes" id="UP000521943"/>
    </source>
</evidence>
<organism evidence="2 3">
    <name type="scientific">Ephemerocybe angulata</name>
    <dbReference type="NCBI Taxonomy" id="980116"/>
    <lineage>
        <taxon>Eukaryota</taxon>
        <taxon>Fungi</taxon>
        <taxon>Dikarya</taxon>
        <taxon>Basidiomycota</taxon>
        <taxon>Agaricomycotina</taxon>
        <taxon>Agaricomycetes</taxon>
        <taxon>Agaricomycetidae</taxon>
        <taxon>Agaricales</taxon>
        <taxon>Agaricineae</taxon>
        <taxon>Psathyrellaceae</taxon>
        <taxon>Ephemerocybe</taxon>
    </lineage>
</organism>
<evidence type="ECO:0000259" key="1">
    <source>
        <dbReference type="PROSITE" id="PS50181"/>
    </source>
</evidence>
<name>A0A8H6I0S9_9AGAR</name>
<comment type="caution">
    <text evidence="2">The sequence shown here is derived from an EMBL/GenBank/DDBJ whole genome shotgun (WGS) entry which is preliminary data.</text>
</comment>
<proteinExistence type="predicted"/>
<dbReference type="AlphaFoldDB" id="A0A8H6I0S9"/>
<dbReference type="Proteomes" id="UP000521943">
    <property type="component" value="Unassembled WGS sequence"/>
</dbReference>
<evidence type="ECO:0000313" key="2">
    <source>
        <dbReference type="EMBL" id="KAF6755832.1"/>
    </source>
</evidence>
<sequence length="546" mass="60480">MQETLSKLSKGTVVSRSFPGLPSDVWTEIITSLEPLDVLTLNLVCKVLHDLLCERHTWVSILRAICEKHAIFLPSFYPLSEMDLKQLQRTALGRLRWANLIRKNAVQLQNINSPITLAPNSVSAFPHSVLSSEVNGQGERLLIPGGRFLLIGERNEVLLWDLGAAGRSPLLDPLLVDKLVFKPKDGTFLSVTVIPNGMNRLKVAVALEAKTSNEDLVKIYVYTIAPNEQKATFRLLASLTTCLSSLNRFAGSPQMGFFLSLSGDRLFMRTSGRSIVWDFVHGNYALGHGNISALPFQVVFTGDLVIELESDSVYIWKIPALDCRTQDSPVIILDARSTPAQVLYPKKHSLKYPFRSEGPENRFRNKIVVRSGWNQTPDLPIIFDLFRPSEVEDDDLDCVAAEGLRYQLKVDSNLADDQPPKAEITLLAAFKAPKHSAYYPSTSSDLSANLVELGFPAPGQFDNYLSDEMLLLFGVYSVNIDPITNTKLNSDREPTGVPTATMAVTKICDESGTALWSMCSSSGRLVLSDVDSDTRKTSIRITDYLS</sequence>
<protein>
    <recommendedName>
        <fullName evidence="1">F-box domain-containing protein</fullName>
    </recommendedName>
</protein>
<accession>A0A8H6I0S9</accession>
<keyword evidence="3" id="KW-1185">Reference proteome</keyword>
<dbReference type="CDD" id="cd09917">
    <property type="entry name" value="F-box_SF"/>
    <property type="match status" value="1"/>
</dbReference>
<dbReference type="PROSITE" id="PS50181">
    <property type="entry name" value="FBOX"/>
    <property type="match status" value="1"/>
</dbReference>
<reference evidence="2 3" key="1">
    <citation type="submission" date="2020-07" db="EMBL/GenBank/DDBJ databases">
        <title>Comparative genomics of pyrophilous fungi reveals a link between fire events and developmental genes.</title>
        <authorList>
            <consortium name="DOE Joint Genome Institute"/>
            <person name="Steindorff A.S."/>
            <person name="Carver A."/>
            <person name="Calhoun S."/>
            <person name="Stillman K."/>
            <person name="Liu H."/>
            <person name="Lipzen A."/>
            <person name="Pangilinan J."/>
            <person name="Labutti K."/>
            <person name="Bruns T.D."/>
            <person name="Grigoriev I.V."/>
        </authorList>
    </citation>
    <scope>NUCLEOTIDE SEQUENCE [LARGE SCALE GENOMIC DNA]</scope>
    <source>
        <strain evidence="2 3">CBS 144469</strain>
    </source>
</reference>
<dbReference type="SUPFAM" id="SSF81383">
    <property type="entry name" value="F-box domain"/>
    <property type="match status" value="1"/>
</dbReference>
<feature type="domain" description="F-box" evidence="1">
    <location>
        <begin position="15"/>
        <end position="61"/>
    </location>
</feature>
<dbReference type="InterPro" id="IPR001810">
    <property type="entry name" value="F-box_dom"/>
</dbReference>
<dbReference type="OrthoDB" id="2688364at2759"/>
<dbReference type="EMBL" id="JACGCI010000028">
    <property type="protein sequence ID" value="KAF6755832.1"/>
    <property type="molecule type" value="Genomic_DNA"/>
</dbReference>
<gene>
    <name evidence="2" type="ORF">DFP72DRAFT_895334</name>
</gene>